<dbReference type="InterPro" id="IPR000210">
    <property type="entry name" value="BTB/POZ_dom"/>
</dbReference>
<dbReference type="SUPFAM" id="SSF54695">
    <property type="entry name" value="POZ domain"/>
    <property type="match status" value="1"/>
</dbReference>
<comment type="similarity">
    <text evidence="2">Belongs to the Tdpoz family.</text>
</comment>
<dbReference type="InterPro" id="IPR056423">
    <property type="entry name" value="BACK_BPM_SPOP"/>
</dbReference>
<sequence length="366" mass="40487">MSFAGESVIANGLLLLPPPVSSAAIYSSTGSWYHLLVVQGYSCIKDTPPGKCITGCCFRAGAYEWTIGLYPNGYLQAPGFMSVFLFLQRGQDVAQPVKAHLHFSFVDEVDQQEPARIRAQQADEFHRSGLGQGCYRFIKVEDLEQSKHFKDDSFTIRCDFVIPEAAANFIEVQPSNICEQLNHLLATKVGADVTFEVGSEMFAAHRCVLASRSAVFMAELFGPMKEGTTTAGAIQIQDMEPNVFKALLGFIYTDSMPKMEVEAPEAGSDVAWLQHLLVAADRYDLQRLRSMCEKRLSEHIDMSSVTTILCLAVQHHSCGLKEACLEFLKVQSSKDLGQIMATSDWEHIAANPFVMNELVIKLASRV</sequence>
<dbReference type="SUPFAM" id="SSF49599">
    <property type="entry name" value="TRAF domain-like"/>
    <property type="match status" value="1"/>
</dbReference>
<reference evidence="5" key="2">
    <citation type="submission" date="2018-10" db="UniProtKB">
        <authorList>
            <consortium name="EnsemblPlants"/>
        </authorList>
    </citation>
    <scope>IDENTIFICATION</scope>
</reference>
<gene>
    <name evidence="5" type="primary">LOC123099095</name>
</gene>
<feature type="domain" description="MATH" evidence="4">
    <location>
        <begin position="31"/>
        <end position="160"/>
    </location>
</feature>
<dbReference type="Gramene" id="TraesNOR1B03G00391260.1">
    <property type="protein sequence ID" value="TraesNOR1B03G00391260.1.CDS1"/>
    <property type="gene ID" value="TraesNOR1B03G00391260"/>
</dbReference>
<protein>
    <recommendedName>
        <fullName evidence="7">BTB domain-containing protein</fullName>
    </recommendedName>
</protein>
<dbReference type="Gene3D" id="3.30.710.10">
    <property type="entry name" value="Potassium Channel Kv1.1, Chain A"/>
    <property type="match status" value="1"/>
</dbReference>
<dbReference type="SMART" id="SM00225">
    <property type="entry name" value="BTB"/>
    <property type="match status" value="1"/>
</dbReference>
<dbReference type="InterPro" id="IPR011333">
    <property type="entry name" value="SKP1/BTB/POZ_sf"/>
</dbReference>
<evidence type="ECO:0000259" key="3">
    <source>
        <dbReference type="PROSITE" id="PS50097"/>
    </source>
</evidence>
<dbReference type="Gramene" id="TraesCS1B03G1159100.1">
    <property type="protein sequence ID" value="TraesCS1B03G1159100.1.CDS1"/>
    <property type="gene ID" value="TraesCS1B03G1159100"/>
</dbReference>
<dbReference type="InterPro" id="IPR045005">
    <property type="entry name" value="BPM1-6"/>
</dbReference>
<keyword evidence="6" id="KW-1185">Reference proteome</keyword>
<dbReference type="SMR" id="A0A3B5Z5N1"/>
<dbReference type="GO" id="GO:0016567">
    <property type="term" value="P:protein ubiquitination"/>
    <property type="evidence" value="ECO:0007669"/>
    <property type="project" value="InterPro"/>
</dbReference>
<dbReference type="InterPro" id="IPR008974">
    <property type="entry name" value="TRAF-like"/>
</dbReference>
<dbReference type="Pfam" id="PF24570">
    <property type="entry name" value="BACK_BPM_SPOP"/>
    <property type="match status" value="1"/>
</dbReference>
<dbReference type="PANTHER" id="PTHR26379">
    <property type="entry name" value="BTB/POZ AND MATH DOMAIN-CONTAINING PROTEIN 1"/>
    <property type="match status" value="1"/>
</dbReference>
<proteinExistence type="inferred from homology"/>
<dbReference type="AlphaFoldDB" id="A0A3B5Z5N1"/>
<dbReference type="PANTHER" id="PTHR26379:SF479">
    <property type="entry name" value="MATH DOMAIN-CONTAINING PROTEIN"/>
    <property type="match status" value="1"/>
</dbReference>
<evidence type="ECO:0000313" key="5">
    <source>
        <dbReference type="EnsemblPlants" id="TraesCS1B02G428500.1.cds1"/>
    </source>
</evidence>
<accession>A0A3B5Z5N1</accession>
<dbReference type="Pfam" id="PF22486">
    <property type="entry name" value="MATH_2"/>
    <property type="match status" value="1"/>
</dbReference>
<evidence type="ECO:0008006" key="7">
    <source>
        <dbReference type="Google" id="ProtNLM"/>
    </source>
</evidence>
<feature type="domain" description="BTB" evidence="3">
    <location>
        <begin position="191"/>
        <end position="260"/>
    </location>
</feature>
<dbReference type="PROSITE" id="PS50144">
    <property type="entry name" value="MATH"/>
    <property type="match status" value="1"/>
</dbReference>
<dbReference type="Gramene" id="TraesCS1B02G428500.1">
    <property type="protein sequence ID" value="TraesCS1B02G428500.1.cds1"/>
    <property type="gene ID" value="TraesCS1B02G428500"/>
</dbReference>
<organism evidence="5">
    <name type="scientific">Triticum aestivum</name>
    <name type="common">Wheat</name>
    <dbReference type="NCBI Taxonomy" id="4565"/>
    <lineage>
        <taxon>Eukaryota</taxon>
        <taxon>Viridiplantae</taxon>
        <taxon>Streptophyta</taxon>
        <taxon>Embryophyta</taxon>
        <taxon>Tracheophyta</taxon>
        <taxon>Spermatophyta</taxon>
        <taxon>Magnoliopsida</taxon>
        <taxon>Liliopsida</taxon>
        <taxon>Poales</taxon>
        <taxon>Poaceae</taxon>
        <taxon>BOP clade</taxon>
        <taxon>Pooideae</taxon>
        <taxon>Triticodae</taxon>
        <taxon>Triticeae</taxon>
        <taxon>Triticinae</taxon>
        <taxon>Triticum</taxon>
    </lineage>
</organism>
<comment type="pathway">
    <text evidence="1">Protein modification; protein ubiquitination.</text>
</comment>
<evidence type="ECO:0000256" key="1">
    <source>
        <dbReference type="ARBA" id="ARBA00004906"/>
    </source>
</evidence>
<dbReference type="Pfam" id="PF00651">
    <property type="entry name" value="BTB"/>
    <property type="match status" value="1"/>
</dbReference>
<dbReference type="Proteomes" id="UP000019116">
    <property type="component" value="Chromosome 1B"/>
</dbReference>
<reference evidence="5" key="1">
    <citation type="submission" date="2018-08" db="EMBL/GenBank/DDBJ databases">
        <authorList>
            <person name="Rossello M."/>
        </authorList>
    </citation>
    <scope>NUCLEOTIDE SEQUENCE [LARGE SCALE GENOMIC DNA]</scope>
    <source>
        <strain evidence="5">cv. Chinese Spring</strain>
    </source>
</reference>
<dbReference type="OMA" id="QPSNICE"/>
<dbReference type="Gene3D" id="1.25.40.420">
    <property type="match status" value="1"/>
</dbReference>
<dbReference type="CDD" id="cd18280">
    <property type="entry name" value="BTB_POZ_BPM_plant"/>
    <property type="match status" value="1"/>
</dbReference>
<dbReference type="PROSITE" id="PS50097">
    <property type="entry name" value="BTB"/>
    <property type="match status" value="1"/>
</dbReference>
<dbReference type="CDD" id="cd00121">
    <property type="entry name" value="MATH"/>
    <property type="match status" value="1"/>
</dbReference>
<evidence type="ECO:0000313" key="6">
    <source>
        <dbReference type="Proteomes" id="UP000019116"/>
    </source>
</evidence>
<dbReference type="EnsemblPlants" id="TraesCS1B02G428500.1">
    <property type="protein sequence ID" value="TraesCS1B02G428500.1.cds1"/>
    <property type="gene ID" value="TraesCS1B02G428500"/>
</dbReference>
<dbReference type="OrthoDB" id="6359816at2759"/>
<dbReference type="STRING" id="4565.A0A3B5Z5N1"/>
<dbReference type="Gene3D" id="2.60.210.10">
    <property type="entry name" value="Apoptosis, Tumor Necrosis Factor Receptor Associated Protein 2, Chain A"/>
    <property type="match status" value="1"/>
</dbReference>
<dbReference type="GeneID" id="123099095"/>
<evidence type="ECO:0000256" key="2">
    <source>
        <dbReference type="ARBA" id="ARBA00010846"/>
    </source>
</evidence>
<dbReference type="RefSeq" id="XP_044377172.1">
    <property type="nucleotide sequence ID" value="XM_044521237.1"/>
</dbReference>
<name>A0A3B5Z5N1_WHEAT</name>
<dbReference type="InterPro" id="IPR002083">
    <property type="entry name" value="MATH/TRAF_dom"/>
</dbReference>
<evidence type="ECO:0000259" key="4">
    <source>
        <dbReference type="PROSITE" id="PS50144"/>
    </source>
</evidence>